<dbReference type="EC" id="1.14.11.7" evidence="3"/>
<dbReference type="PANTHER" id="PTHR14049:SF9">
    <property type="entry name" value="PROCOLLAGEN-PROLINE 3-DIOXYGENASE"/>
    <property type="match status" value="1"/>
</dbReference>
<dbReference type="InterPro" id="IPR005123">
    <property type="entry name" value="Oxoglu/Fe-dep_dioxygenase_dom"/>
</dbReference>
<evidence type="ECO:0000259" key="9">
    <source>
        <dbReference type="PROSITE" id="PS51471"/>
    </source>
</evidence>
<dbReference type="GO" id="GO:0005506">
    <property type="term" value="F:iron ion binding"/>
    <property type="evidence" value="ECO:0007669"/>
    <property type="project" value="InterPro"/>
</dbReference>
<dbReference type="GO" id="GO:0032963">
    <property type="term" value="P:collagen metabolic process"/>
    <property type="evidence" value="ECO:0007669"/>
    <property type="project" value="InterPro"/>
</dbReference>
<dbReference type="GO" id="GO:0019797">
    <property type="term" value="F:procollagen-proline 3-dioxygenase activity"/>
    <property type="evidence" value="ECO:0007669"/>
    <property type="project" value="UniProtKB-EC"/>
</dbReference>
<dbReference type="EMBL" id="KI392710">
    <property type="protein sequence ID" value="ERN11016.1"/>
    <property type="molecule type" value="Genomic_DNA"/>
</dbReference>
<evidence type="ECO:0000256" key="2">
    <source>
        <dbReference type="ARBA" id="ARBA00001962"/>
    </source>
</evidence>
<dbReference type="KEGG" id="atr:18439200"/>
<dbReference type="InterPro" id="IPR006620">
    <property type="entry name" value="Pro_4_hyd_alph"/>
</dbReference>
<evidence type="ECO:0000256" key="5">
    <source>
        <dbReference type="ARBA" id="ARBA00022737"/>
    </source>
</evidence>
<evidence type="ECO:0000256" key="1">
    <source>
        <dbReference type="ARBA" id="ARBA00001961"/>
    </source>
</evidence>
<keyword evidence="4" id="KW-0479">Metal-binding</keyword>
<proteinExistence type="predicted"/>
<reference evidence="11" key="1">
    <citation type="journal article" date="2013" name="Science">
        <title>The Amborella genome and the evolution of flowering plants.</title>
        <authorList>
            <consortium name="Amborella Genome Project"/>
        </authorList>
    </citation>
    <scope>NUCLEOTIDE SEQUENCE [LARGE SCALE GENOMIC DNA]</scope>
</reference>
<dbReference type="HOGENOM" id="CLU_059831_0_0_1"/>
<evidence type="ECO:0000256" key="8">
    <source>
        <dbReference type="ARBA" id="ARBA00023004"/>
    </source>
</evidence>
<keyword evidence="8" id="KW-0408">Iron</keyword>
<dbReference type="OrthoDB" id="427071at2759"/>
<keyword evidence="6" id="KW-0223">Dioxygenase</keyword>
<feature type="domain" description="Fe2OG dioxygenase" evidence="9">
    <location>
        <begin position="70"/>
        <end position="175"/>
    </location>
</feature>
<dbReference type="AlphaFoldDB" id="W1PTI2"/>
<dbReference type="SMART" id="SM00702">
    <property type="entry name" value="P4Hc"/>
    <property type="match status" value="1"/>
</dbReference>
<dbReference type="Gramene" id="ERN11016">
    <property type="protein sequence ID" value="ERN11016"/>
    <property type="gene ID" value="AMTR_s00024p00042310"/>
</dbReference>
<comment type="cofactor">
    <cofactor evidence="2">
        <name>Fe cation</name>
        <dbReference type="ChEBI" id="CHEBI:24875"/>
    </cofactor>
</comment>
<protein>
    <recommendedName>
        <fullName evidence="3">procollagen-proline 3-dioxygenase</fullName>
        <ecNumber evidence="3">1.14.11.7</ecNumber>
    </recommendedName>
</protein>
<keyword evidence="5" id="KW-0677">Repeat</keyword>
<dbReference type="InterPro" id="IPR044862">
    <property type="entry name" value="Pro_4_hyd_alph_FE2OG_OXY"/>
</dbReference>
<keyword evidence="11" id="KW-1185">Reference proteome</keyword>
<evidence type="ECO:0000256" key="6">
    <source>
        <dbReference type="ARBA" id="ARBA00022964"/>
    </source>
</evidence>
<dbReference type="Gene3D" id="2.60.120.620">
    <property type="entry name" value="q2cbj1_9rhob like domain"/>
    <property type="match status" value="1"/>
</dbReference>
<keyword evidence="7" id="KW-0560">Oxidoreductase</keyword>
<dbReference type="InterPro" id="IPR039575">
    <property type="entry name" value="P3H"/>
</dbReference>
<organism evidence="10 11">
    <name type="scientific">Amborella trichopoda</name>
    <dbReference type="NCBI Taxonomy" id="13333"/>
    <lineage>
        <taxon>Eukaryota</taxon>
        <taxon>Viridiplantae</taxon>
        <taxon>Streptophyta</taxon>
        <taxon>Embryophyta</taxon>
        <taxon>Tracheophyta</taxon>
        <taxon>Spermatophyta</taxon>
        <taxon>Magnoliopsida</taxon>
        <taxon>Amborellales</taxon>
        <taxon>Amborellaceae</taxon>
        <taxon>Amborella</taxon>
    </lineage>
</organism>
<evidence type="ECO:0000256" key="3">
    <source>
        <dbReference type="ARBA" id="ARBA00012262"/>
    </source>
</evidence>
<evidence type="ECO:0000313" key="10">
    <source>
        <dbReference type="EMBL" id="ERN11016.1"/>
    </source>
</evidence>
<accession>W1PTI2</accession>
<dbReference type="GO" id="GO:0031418">
    <property type="term" value="F:L-ascorbic acid binding"/>
    <property type="evidence" value="ECO:0007669"/>
    <property type="project" value="InterPro"/>
</dbReference>
<dbReference type="PANTHER" id="PTHR14049">
    <property type="entry name" value="LEPRECAN 1"/>
    <property type="match status" value="1"/>
</dbReference>
<evidence type="ECO:0000256" key="4">
    <source>
        <dbReference type="ARBA" id="ARBA00022723"/>
    </source>
</evidence>
<dbReference type="PROSITE" id="PS51471">
    <property type="entry name" value="FE2OG_OXY"/>
    <property type="match status" value="1"/>
</dbReference>
<evidence type="ECO:0000256" key="7">
    <source>
        <dbReference type="ARBA" id="ARBA00023002"/>
    </source>
</evidence>
<dbReference type="STRING" id="13333.W1PTI2"/>
<name>W1PTI2_AMBTC</name>
<dbReference type="Pfam" id="PF13640">
    <property type="entry name" value="2OG-FeII_Oxy_3"/>
    <property type="match status" value="1"/>
</dbReference>
<dbReference type="eggNOG" id="KOG4459">
    <property type="taxonomic scope" value="Eukaryota"/>
</dbReference>
<gene>
    <name evidence="10" type="ORF">AMTR_s00024p00042310</name>
</gene>
<comment type="cofactor">
    <cofactor evidence="1">
        <name>L-ascorbate</name>
        <dbReference type="ChEBI" id="CHEBI:38290"/>
    </cofactor>
</comment>
<sequence length="392" mass="45247">MADHPRLFLPGFMSTQLCEELKFIHKSNCAVGYRPHVLSTILSHLIATNSSHLILPLVDIREKLKERVEEFFGCEFELFIEFTGLISWSCGSSIGWHSDDNRPYLKQRHFAAVCYLSNHSEDFKGGLFHFQEGEPATIVPMAGDVLIYTADDRNIHCVDEITEGERLTLTLWFTRDISYDEDAKLLNLFSLNSKDEDTKSWIPLSAPNNMYWFSPSSLTEHHLGYDIRWARVHALGFDLYISNEFEDVAWEPCDMLDKPLKLGREGKIFGKEFANALHAHQVLEFYRWKGSELQASKSKMSATHGLERTHLLSDITSYRKLAFPAYFEPKSVFSESFPINSYCQNMQPFDWSDFSMAVALWEDYVHGLRRKLVTSLPQWKLHGSIFNVPLPE</sequence>
<dbReference type="OMA" id="VQFYCWK"/>
<dbReference type="Proteomes" id="UP000017836">
    <property type="component" value="Unassembled WGS sequence"/>
</dbReference>
<evidence type="ECO:0000313" key="11">
    <source>
        <dbReference type="Proteomes" id="UP000017836"/>
    </source>
</evidence>